<dbReference type="KEGG" id="kla:KLLA0_C15323g"/>
<keyword evidence="3" id="KW-1185">Reference proteome</keyword>
<proteinExistence type="predicted"/>
<organism evidence="2 3">
    <name type="scientific">Kluyveromyces lactis (strain ATCC 8585 / CBS 2359 / DSM 70799 / NBRC 1267 / NRRL Y-1140 / WM37)</name>
    <name type="common">Yeast</name>
    <name type="synonym">Candida sphaerica</name>
    <dbReference type="NCBI Taxonomy" id="284590"/>
    <lineage>
        <taxon>Eukaryota</taxon>
        <taxon>Fungi</taxon>
        <taxon>Dikarya</taxon>
        <taxon>Ascomycota</taxon>
        <taxon>Saccharomycotina</taxon>
        <taxon>Saccharomycetes</taxon>
        <taxon>Saccharomycetales</taxon>
        <taxon>Saccharomycetaceae</taxon>
        <taxon>Kluyveromyces</taxon>
    </lineage>
</organism>
<dbReference type="EMBL" id="CR382123">
    <property type="protein sequence ID" value="CAH01738.1"/>
    <property type="molecule type" value="Genomic_DNA"/>
</dbReference>
<dbReference type="PaxDb" id="284590-Q6CT52"/>
<evidence type="ECO:0000313" key="3">
    <source>
        <dbReference type="Proteomes" id="UP000000598"/>
    </source>
</evidence>
<feature type="region of interest" description="Disordered" evidence="1">
    <location>
        <begin position="1"/>
        <end position="29"/>
    </location>
</feature>
<sequence length="462" mass="52443">MYGKKRQRPASADFRHSPNKKQQTTLVPNKSKTDDLWKVLSNVTEDQSVAQLPIDKKIKYSQVFIKITPEQRLKLPIFLADLKRALELDTITLYEMFIELKSFTLLEGCVAVTAILNYLHKTGATPTNVKYWDINSASLLRGTVLVHKSVKVAQTESTSDLLFRKASKPRPFKCQLATVCSIQHFKEIYFEGETIWDWMKGLLNILNEWKFRPVNGSVTELLEHKANHERQRIVSSFSELAFLKGLLDPEFLNRKNKRLIDIDNKELETFMTELQQYNEKELTIAAKASKDTKLKNSAAASPTNLRQKAVTATSRYKGGNNIPIKVNERRLQHNTPSRAPQHSVVSSQDLHRYCIATIKASISKVTEKSAFQIIKSYVKYPRSQIDLIYDNLNQIKSKTNCNVVILNLQTIHESNTWFEQLPISVNIDPPPSATRVISVGGVGGKCKVALEMILTLLETGSI</sequence>
<dbReference type="InParanoid" id="Q6CT52"/>
<dbReference type="OMA" id="WKNLDRI"/>
<feature type="compositionally biased region" description="Polar residues" evidence="1">
    <location>
        <begin position="20"/>
        <end position="29"/>
    </location>
</feature>
<dbReference type="GO" id="GO:0000398">
    <property type="term" value="P:mRNA splicing, via spliceosome"/>
    <property type="evidence" value="ECO:0007669"/>
    <property type="project" value="InterPro"/>
</dbReference>
<dbReference type="FunCoup" id="Q6CT52">
    <property type="interactions" value="184"/>
</dbReference>
<dbReference type="AlphaFoldDB" id="Q6CT52"/>
<name>Q6CT52_KLULA</name>
<dbReference type="STRING" id="284590.Q6CT52"/>
<evidence type="ECO:0000313" key="2">
    <source>
        <dbReference type="EMBL" id="CAH01738.1"/>
    </source>
</evidence>
<protein>
    <submittedName>
        <fullName evidence="2">KLLA0C15323p</fullName>
    </submittedName>
</protein>
<dbReference type="InterPro" id="IPR043954">
    <property type="entry name" value="Snu56_snRNP"/>
</dbReference>
<dbReference type="GO" id="GO:0003729">
    <property type="term" value="F:mRNA binding"/>
    <property type="evidence" value="ECO:0007669"/>
    <property type="project" value="InterPro"/>
</dbReference>
<evidence type="ECO:0000256" key="1">
    <source>
        <dbReference type="SAM" id="MobiDB-lite"/>
    </source>
</evidence>
<dbReference type="Proteomes" id="UP000000598">
    <property type="component" value="Chromosome C"/>
</dbReference>
<dbReference type="HOGENOM" id="CLU_554561_0_0_1"/>
<dbReference type="eggNOG" id="ENOG502R3P5">
    <property type="taxonomic scope" value="Eukaryota"/>
</dbReference>
<dbReference type="Pfam" id="PF19097">
    <property type="entry name" value="Snu56_snRNP"/>
    <property type="match status" value="1"/>
</dbReference>
<gene>
    <name evidence="2" type="ORF">KLLA0_C15323g</name>
</gene>
<accession>Q6CT52</accession>
<reference evidence="2 3" key="1">
    <citation type="journal article" date="2004" name="Nature">
        <title>Genome evolution in yeasts.</title>
        <authorList>
            <consortium name="Genolevures"/>
            <person name="Dujon B."/>
            <person name="Sherman D."/>
            <person name="Fischer G."/>
            <person name="Durrens P."/>
            <person name="Casaregola S."/>
            <person name="Lafontaine I."/>
            <person name="de Montigny J."/>
            <person name="Marck C."/>
            <person name="Neuveglise C."/>
            <person name="Talla E."/>
            <person name="Goffard N."/>
            <person name="Frangeul L."/>
            <person name="Aigle M."/>
            <person name="Anthouard V."/>
            <person name="Babour A."/>
            <person name="Barbe V."/>
            <person name="Barnay S."/>
            <person name="Blanchin S."/>
            <person name="Beckerich J.M."/>
            <person name="Beyne E."/>
            <person name="Bleykasten C."/>
            <person name="Boisrame A."/>
            <person name="Boyer J."/>
            <person name="Cattolico L."/>
            <person name="Confanioleri F."/>
            <person name="de Daruvar A."/>
            <person name="Despons L."/>
            <person name="Fabre E."/>
            <person name="Fairhead C."/>
            <person name="Ferry-Dumazet H."/>
            <person name="Groppi A."/>
            <person name="Hantraye F."/>
            <person name="Hennequin C."/>
            <person name="Jauniaux N."/>
            <person name="Joyet P."/>
            <person name="Kachouri R."/>
            <person name="Kerrest A."/>
            <person name="Koszul R."/>
            <person name="Lemaire M."/>
            <person name="Lesur I."/>
            <person name="Ma L."/>
            <person name="Muller H."/>
            <person name="Nicaud J.M."/>
            <person name="Nikolski M."/>
            <person name="Oztas S."/>
            <person name="Ozier-Kalogeropoulos O."/>
            <person name="Pellenz S."/>
            <person name="Potier S."/>
            <person name="Richard G.F."/>
            <person name="Straub M.L."/>
            <person name="Suleau A."/>
            <person name="Swennene D."/>
            <person name="Tekaia F."/>
            <person name="Wesolowski-Louvel M."/>
            <person name="Westhof E."/>
            <person name="Wirth B."/>
            <person name="Zeniou-Meyer M."/>
            <person name="Zivanovic I."/>
            <person name="Bolotin-Fukuhara M."/>
            <person name="Thierry A."/>
            <person name="Bouchier C."/>
            <person name="Caudron B."/>
            <person name="Scarpelli C."/>
            <person name="Gaillardin C."/>
            <person name="Weissenbach J."/>
            <person name="Wincker P."/>
            <person name="Souciet J.L."/>
        </authorList>
    </citation>
    <scope>NUCLEOTIDE SEQUENCE [LARGE SCALE GENOMIC DNA]</scope>
    <source>
        <strain evidence="3">ATCC 8585 / CBS 2359 / DSM 70799 / NBRC 1267 / NRRL Y-1140 / WM37</strain>
    </source>
</reference>